<dbReference type="OrthoDB" id="7449199at2"/>
<name>A0A6I4LYX9_9SPHN</name>
<feature type="transmembrane region" description="Helical" evidence="1">
    <location>
        <begin position="122"/>
        <end position="143"/>
    </location>
</feature>
<dbReference type="EMBL" id="SDWJ01000002">
    <property type="protein sequence ID" value="MVZ98089.1"/>
    <property type="molecule type" value="Genomic_DNA"/>
</dbReference>
<dbReference type="AlphaFoldDB" id="A0A6I4LYX9"/>
<keyword evidence="1" id="KW-1133">Transmembrane helix</keyword>
<evidence type="ECO:0000313" key="2">
    <source>
        <dbReference type="EMBL" id="MVZ98089.1"/>
    </source>
</evidence>
<comment type="caution">
    <text evidence="2">The sequence shown here is derived from an EMBL/GenBank/DDBJ whole genome shotgun (WGS) entry which is preliminary data.</text>
</comment>
<dbReference type="Proteomes" id="UP000471147">
    <property type="component" value="Unassembled WGS sequence"/>
</dbReference>
<sequence length="148" mass="16017">MFYEKDLPAEASATLTDHSTIFVTPGSTGDIVQPEKTDLEMPKSIWITMFAGYIVFFAGLIAATARDNGTIFVIIISILYTLIYFGVASVLFNQNRPEQTSLFARGLGPLATYTGSMDKGAVVGQVLTIPACLALFGVTMAIFRAMIF</sequence>
<accession>A0A6I4LYX9</accession>
<dbReference type="RefSeq" id="WP_160354045.1">
    <property type="nucleotide sequence ID" value="NZ_SDWJ01000002.1"/>
</dbReference>
<keyword evidence="1" id="KW-0812">Transmembrane</keyword>
<keyword evidence="1" id="KW-0472">Membrane</keyword>
<feature type="transmembrane region" description="Helical" evidence="1">
    <location>
        <begin position="70"/>
        <end position="92"/>
    </location>
</feature>
<evidence type="ECO:0000256" key="1">
    <source>
        <dbReference type="SAM" id="Phobius"/>
    </source>
</evidence>
<keyword evidence="3" id="KW-1185">Reference proteome</keyword>
<evidence type="ECO:0000313" key="3">
    <source>
        <dbReference type="Proteomes" id="UP000471147"/>
    </source>
</evidence>
<reference evidence="2 3" key="1">
    <citation type="submission" date="2019-01" db="EMBL/GenBank/DDBJ databases">
        <title>Sphingorhabdus lacus sp.nov., isolated from an oligotrophic freshwater lake.</title>
        <authorList>
            <person name="Park M."/>
        </authorList>
    </citation>
    <scope>NUCLEOTIDE SEQUENCE [LARGE SCALE GENOMIC DNA]</scope>
    <source>
        <strain evidence="2 3">IMCC26285</strain>
    </source>
</reference>
<protein>
    <submittedName>
        <fullName evidence="2">Uncharacterized protein</fullName>
    </submittedName>
</protein>
<proteinExistence type="predicted"/>
<gene>
    <name evidence="2" type="ORF">EUU23_10335</name>
</gene>
<organism evidence="2 3">
    <name type="scientific">Sphingorhabdus profundilacus</name>
    <dbReference type="NCBI Taxonomy" id="2509718"/>
    <lineage>
        <taxon>Bacteria</taxon>
        <taxon>Pseudomonadati</taxon>
        <taxon>Pseudomonadota</taxon>
        <taxon>Alphaproteobacteria</taxon>
        <taxon>Sphingomonadales</taxon>
        <taxon>Sphingomonadaceae</taxon>
        <taxon>Sphingorhabdus</taxon>
    </lineage>
</organism>
<feature type="transmembrane region" description="Helical" evidence="1">
    <location>
        <begin position="44"/>
        <end position="63"/>
    </location>
</feature>